<feature type="transmembrane region" description="Helical" evidence="2">
    <location>
        <begin position="14"/>
        <end position="36"/>
    </location>
</feature>
<evidence type="ECO:0000313" key="4">
    <source>
        <dbReference type="Proteomes" id="UP000319143"/>
    </source>
</evidence>
<dbReference type="EMBL" id="SJPV01000009">
    <property type="protein sequence ID" value="TWU33755.1"/>
    <property type="molecule type" value="Genomic_DNA"/>
</dbReference>
<dbReference type="OrthoDB" id="283383at2"/>
<organism evidence="3 4">
    <name type="scientific">Novipirellula artificiosorum</name>
    <dbReference type="NCBI Taxonomy" id="2528016"/>
    <lineage>
        <taxon>Bacteria</taxon>
        <taxon>Pseudomonadati</taxon>
        <taxon>Planctomycetota</taxon>
        <taxon>Planctomycetia</taxon>
        <taxon>Pirellulales</taxon>
        <taxon>Pirellulaceae</taxon>
        <taxon>Novipirellula</taxon>
    </lineage>
</organism>
<dbReference type="GO" id="GO:0015628">
    <property type="term" value="P:protein secretion by the type II secretion system"/>
    <property type="evidence" value="ECO:0007669"/>
    <property type="project" value="InterPro"/>
</dbReference>
<keyword evidence="4" id="KW-1185">Reference proteome</keyword>
<dbReference type="AlphaFoldDB" id="A0A5C6DC18"/>
<protein>
    <submittedName>
        <fullName evidence="3">Type II secretion system protein G</fullName>
    </submittedName>
</protein>
<dbReference type="InterPro" id="IPR012902">
    <property type="entry name" value="N_methyl_site"/>
</dbReference>
<dbReference type="PANTHER" id="PTHR30093">
    <property type="entry name" value="GENERAL SECRETION PATHWAY PROTEIN G"/>
    <property type="match status" value="1"/>
</dbReference>
<gene>
    <name evidence="3" type="primary">xcpT_1</name>
    <name evidence="3" type="ORF">Poly41_47520</name>
</gene>
<dbReference type="Pfam" id="PF07963">
    <property type="entry name" value="N_methyl"/>
    <property type="match status" value="1"/>
</dbReference>
<keyword evidence="2" id="KW-0812">Transmembrane</keyword>
<reference evidence="3 4" key="1">
    <citation type="submission" date="2019-02" db="EMBL/GenBank/DDBJ databases">
        <title>Deep-cultivation of Planctomycetes and their phenomic and genomic characterization uncovers novel biology.</title>
        <authorList>
            <person name="Wiegand S."/>
            <person name="Jogler M."/>
            <person name="Boedeker C."/>
            <person name="Pinto D."/>
            <person name="Vollmers J."/>
            <person name="Rivas-Marin E."/>
            <person name="Kohn T."/>
            <person name="Peeters S.H."/>
            <person name="Heuer A."/>
            <person name="Rast P."/>
            <person name="Oberbeckmann S."/>
            <person name="Bunk B."/>
            <person name="Jeske O."/>
            <person name="Meyerdierks A."/>
            <person name="Storesund J.E."/>
            <person name="Kallscheuer N."/>
            <person name="Luecker S."/>
            <person name="Lage O.M."/>
            <person name="Pohl T."/>
            <person name="Merkel B.J."/>
            <person name="Hornburger P."/>
            <person name="Mueller R.-W."/>
            <person name="Bruemmer F."/>
            <person name="Labrenz M."/>
            <person name="Spormann A.M."/>
            <person name="Op Den Camp H."/>
            <person name="Overmann J."/>
            <person name="Amann R."/>
            <person name="Jetten M.S.M."/>
            <person name="Mascher T."/>
            <person name="Medema M.H."/>
            <person name="Devos D.P."/>
            <person name="Kaster A.-K."/>
            <person name="Ovreas L."/>
            <person name="Rohde M."/>
            <person name="Galperin M.Y."/>
            <person name="Jogler C."/>
        </authorList>
    </citation>
    <scope>NUCLEOTIDE SEQUENCE [LARGE SCALE GENOMIC DNA]</scope>
    <source>
        <strain evidence="3 4">Poly41</strain>
    </source>
</reference>
<dbReference type="SUPFAM" id="SSF54523">
    <property type="entry name" value="Pili subunits"/>
    <property type="match status" value="1"/>
</dbReference>
<name>A0A5C6DC18_9BACT</name>
<dbReference type="Gene3D" id="3.30.700.10">
    <property type="entry name" value="Glycoprotein, Type 4 Pilin"/>
    <property type="match status" value="1"/>
</dbReference>
<dbReference type="GO" id="GO:0015627">
    <property type="term" value="C:type II protein secretion system complex"/>
    <property type="evidence" value="ECO:0007669"/>
    <property type="project" value="InterPro"/>
</dbReference>
<proteinExistence type="predicted"/>
<sequence>MQTTKPHAFTLVEVLVVIVIIGILAGIGIPAVMMGIRGARQTAVKLEVNTLGQAVDAYLHEHGDYPPDGSDQAVIVRHMRKLFPRMAEPDLTLLDRLTDNSAAGAPTGATVFSPVAMDRAEALVFFLGGFSKDQQHPITGKGGPLELLPGASSDLTDLSNYQVNATRDNSFFDFKPERLTYGRVTDTSPLLSTDETLFGYVDALHGGNDLLPAYHADGDEDSPIVYFDSRTYGAIAVSSYNGYLSGLGEVGGVRPYKTELTIKTPANGTNYATEAEAFAAVPFHNPDTFQVISPGLDGVFGAAVNDPHGHTTPFPVHFVTETGRAVAPEYGSGVSSPDDLYVITSKGYQDRDMSSSISVNGHLDNAANFAEAATLEGEMQ</sequence>
<dbReference type="Proteomes" id="UP000319143">
    <property type="component" value="Unassembled WGS sequence"/>
</dbReference>
<evidence type="ECO:0000256" key="1">
    <source>
        <dbReference type="ARBA" id="ARBA00022481"/>
    </source>
</evidence>
<evidence type="ECO:0000313" key="3">
    <source>
        <dbReference type="EMBL" id="TWU33755.1"/>
    </source>
</evidence>
<dbReference type="InterPro" id="IPR045584">
    <property type="entry name" value="Pilin-like"/>
</dbReference>
<dbReference type="RefSeq" id="WP_146529118.1">
    <property type="nucleotide sequence ID" value="NZ_SJPV01000009.1"/>
</dbReference>
<keyword evidence="1" id="KW-0488">Methylation</keyword>
<keyword evidence="2" id="KW-1133">Transmembrane helix</keyword>
<accession>A0A5C6DC18</accession>
<dbReference type="PRINTS" id="PR00813">
    <property type="entry name" value="BCTERIALGSPG"/>
</dbReference>
<dbReference type="InterPro" id="IPR000983">
    <property type="entry name" value="Bac_GSPG_pilin"/>
</dbReference>
<dbReference type="PANTHER" id="PTHR30093:SF2">
    <property type="entry name" value="TYPE II SECRETION SYSTEM PROTEIN H"/>
    <property type="match status" value="1"/>
</dbReference>
<keyword evidence="2" id="KW-0472">Membrane</keyword>
<comment type="caution">
    <text evidence="3">The sequence shown here is derived from an EMBL/GenBank/DDBJ whole genome shotgun (WGS) entry which is preliminary data.</text>
</comment>
<dbReference type="NCBIfam" id="TIGR02532">
    <property type="entry name" value="IV_pilin_GFxxxE"/>
    <property type="match status" value="1"/>
</dbReference>
<evidence type="ECO:0000256" key="2">
    <source>
        <dbReference type="SAM" id="Phobius"/>
    </source>
</evidence>